<dbReference type="KEGG" id="trc:DYE49_10880"/>
<dbReference type="AlphaFoldDB" id="A0A840SI39"/>
<proteinExistence type="predicted"/>
<gene>
    <name evidence="3" type="ORF">DYE49_10880</name>
    <name evidence="2" type="ORF">HNP77_001552</name>
</gene>
<evidence type="ECO:0000256" key="1">
    <source>
        <dbReference type="SAM" id="MobiDB-lite"/>
    </source>
</evidence>
<evidence type="ECO:0000313" key="3">
    <source>
        <dbReference type="EMBL" id="QOS40921.1"/>
    </source>
</evidence>
<dbReference type="EMBL" id="CP031517">
    <property type="protein sequence ID" value="QOS40921.1"/>
    <property type="molecule type" value="Genomic_DNA"/>
</dbReference>
<feature type="region of interest" description="Disordered" evidence="1">
    <location>
        <begin position="50"/>
        <end position="90"/>
    </location>
</feature>
<feature type="compositionally biased region" description="Polar residues" evidence="1">
    <location>
        <begin position="73"/>
        <end position="90"/>
    </location>
</feature>
<keyword evidence="4" id="KW-1185">Reference proteome</keyword>
<sequence>MANSDSEFKASKTLEPGTIDKIRQNIGPIDPLEAQSLANKLGGEVLRERASAPDTSNMPRHRQHTEVVRATGRSASDISAASGALSSTTNRTQMASVNQIVTTSTVKRKKTEEDLPALTARDLKLIDRVMMDPEYDIKPNLGLFNFLFRISQKNREKVTKKFGEYTVKKHIEHMQAFISTIKTFIQLSPDHYKSKIATETDLKFKFLRTIGKWSMRDIKVLALDVENAADNLTVSMLIPFVRAVYHELITIYYIGEQQIPALIKEIYTDITAYPDADKAKMQMLAKQGITEWIYIYNQVIKGMYPLLMRMCTSEYVEFPRFFTAQIANILQFVNHTKFDLLLPEKNKKKPEDDKKKTQEEAKKKLEQNRHVAGKKDELVISGLKMLEQLFPKAGFSALDAHPDMYPYFQPLFDFEDGFNMLHPENPLQVTVVLIKIIEEFLQGCRNIDFNIKADEKLSELPDDFNLTLSEWASYHEDLFDKKYCDYFKNYVNSIYSQKDYARTQYGKETLNNFLWRAKYWFLPHYKFNAPILQKPSNDSRYKPLYARTDYLRTVFTTLVQRIDQNAAGKKTVLGIMNPWDRYQFDLPNVISKRLDVLLGAKRPDDVTNATNANLIKYTLCMISVLDWWINNASSPAYTTSTENQYRVSAKDGSPEFSVPVRTDQNTLFAENIKKSMAARAKK</sequence>
<dbReference type="RefSeq" id="WP_184652603.1">
    <property type="nucleotide sequence ID" value="NZ_JACHFR010000002.1"/>
</dbReference>
<accession>A0A840SI39</accession>
<protein>
    <submittedName>
        <fullName evidence="2">Uncharacterized protein</fullName>
    </submittedName>
</protein>
<dbReference type="EMBL" id="JACHFR010000002">
    <property type="protein sequence ID" value="MBB5219183.1"/>
    <property type="molecule type" value="Genomic_DNA"/>
</dbReference>
<feature type="region of interest" description="Disordered" evidence="1">
    <location>
        <begin position="347"/>
        <end position="368"/>
    </location>
</feature>
<name>A0A840SI39_9SPIR</name>
<evidence type="ECO:0000313" key="4">
    <source>
        <dbReference type="Proteomes" id="UP000578697"/>
    </source>
</evidence>
<reference evidence="2 4" key="2">
    <citation type="submission" date="2020-08" db="EMBL/GenBank/DDBJ databases">
        <title>Genomic Encyclopedia of Type Strains, Phase IV (KMG-IV): sequencing the most valuable type-strain genomes for metagenomic binning, comparative biology and taxonomic classification.</title>
        <authorList>
            <person name="Goeker M."/>
        </authorList>
    </citation>
    <scope>NUCLEOTIDE SEQUENCE [LARGE SCALE GENOMIC DNA]</scope>
    <source>
        <strain evidence="2 4">DSM 103679</strain>
    </source>
</reference>
<reference evidence="3 5" key="1">
    <citation type="submission" date="2018-08" db="EMBL/GenBank/DDBJ databases">
        <title>The first complete genome of Treponema rectale (CHPAT), a commensal spirochete of the bovine rectum.</title>
        <authorList>
            <person name="Staton G.J."/>
            <person name="Clegg S.R."/>
            <person name="Carter S.D."/>
            <person name="Radford A.D."/>
            <person name="Darby A."/>
            <person name="Hall N."/>
            <person name="Birtles R.J."/>
            <person name="Evans N.J."/>
        </authorList>
    </citation>
    <scope>NUCLEOTIDE SEQUENCE [LARGE SCALE GENOMIC DNA]</scope>
    <source>
        <strain evidence="3 5">CHPA</strain>
    </source>
</reference>
<organism evidence="2 4">
    <name type="scientific">Treponema rectale</name>
    <dbReference type="NCBI Taxonomy" id="744512"/>
    <lineage>
        <taxon>Bacteria</taxon>
        <taxon>Pseudomonadati</taxon>
        <taxon>Spirochaetota</taxon>
        <taxon>Spirochaetia</taxon>
        <taxon>Spirochaetales</taxon>
        <taxon>Treponemataceae</taxon>
        <taxon>Treponema</taxon>
    </lineage>
</organism>
<dbReference type="Proteomes" id="UP000578697">
    <property type="component" value="Unassembled WGS sequence"/>
</dbReference>
<feature type="compositionally biased region" description="Basic and acidic residues" evidence="1">
    <location>
        <begin position="1"/>
        <end position="23"/>
    </location>
</feature>
<evidence type="ECO:0000313" key="2">
    <source>
        <dbReference type="EMBL" id="MBB5219183.1"/>
    </source>
</evidence>
<dbReference type="Proteomes" id="UP000593591">
    <property type="component" value="Chromosome"/>
</dbReference>
<feature type="region of interest" description="Disordered" evidence="1">
    <location>
        <begin position="1"/>
        <end position="28"/>
    </location>
</feature>
<evidence type="ECO:0000313" key="5">
    <source>
        <dbReference type="Proteomes" id="UP000593591"/>
    </source>
</evidence>